<protein>
    <recommendedName>
        <fullName evidence="3">ATP-binding protein</fullName>
    </recommendedName>
</protein>
<dbReference type="AlphaFoldDB" id="A0A6L2R6J6"/>
<proteinExistence type="predicted"/>
<sequence>MTVDKLGVKLYDRVYAVIAELISNSYDADATVVTVTAPMGQYLAIKKDGKIAFKEVTIEVCDNGIGMEPDELQNFYLVVGAERRNDPKRGDRTKKFQRAVMGRKGVGKLAPFGVCRIVEIISSGGSLITEGDAHGYRTAHIILDKDGIMSDTPKNYYPDIGSEDGKLADKTGTKIILRDFYYKRMSDIKELSRQLAQRFGILSSNWSIQLIDASKTSSDPEYSTTVGKFAIDIMKNSKITFDGNQPTHIAQNNSSYIAKGPDGTGIPNDKFEAGFWYNLQFYPIVGWMAYAKESYKDELMAGVRIYCRGKIAAQTLVFNRKAGFTGEHSIRSYLVGEIYADWLDESEDLIQTDRRDILWSHEIGELFQDWGQKAVVYIGLITRDPMRKQMQQQFFEIGKVRERIQEAFPTESQKVLRETATDIATLMGKSLRGDELSDEKAVGDLVDLCILLAPIQDLDKRLQEAADADLTTLPIINGILKSARIAELVTFGRQIQKRIEIIDNLELLKDTDETDESELQKLIEEAPWLINPQWRPITANQRLSTLKREFEKYYHEATGLDVNLSDFTQPTKRPDFVAFSQDGALQLIEIKRPKHTIDNTEWDRVQTYFDQLEAFFANQKHKDFKSIANCFYITLVCDGVDLTGSQKKAFESYNGLNLTVLDWSAFLLRTKTTHQEFLEEAERLKGVS</sequence>
<dbReference type="Gene3D" id="3.40.1350.10">
    <property type="match status" value="1"/>
</dbReference>
<dbReference type="EMBL" id="BLLL01000009">
    <property type="protein sequence ID" value="GFH63072.1"/>
    <property type="molecule type" value="Genomic_DNA"/>
</dbReference>
<dbReference type="InterPro" id="IPR036890">
    <property type="entry name" value="HATPase_C_sf"/>
</dbReference>
<dbReference type="Proteomes" id="UP000505077">
    <property type="component" value="Unassembled WGS sequence"/>
</dbReference>
<name>A0A6L2R6J6_9BACT</name>
<dbReference type="Gene3D" id="3.30.565.10">
    <property type="entry name" value="Histidine kinase-like ATPase, C-terminal domain"/>
    <property type="match status" value="1"/>
</dbReference>
<reference evidence="1 2" key="1">
    <citation type="journal article" date="2020" name="ISME J.">
        <title>Parallel Reductive Genome Evolution in Desulfovibrio Ectosymbionts Independently Acquired by Trichonympha Protists in the Termite Gut.</title>
        <authorList>
            <person name="Takeuchi M."/>
            <person name="Kuwahara H."/>
            <person name="Murakami T."/>
            <person name="Takahashi K."/>
            <person name="Kajitani R."/>
            <person name="Toyoda A."/>
            <person name="Itoh T."/>
            <person name="Ohkuma M."/>
            <person name="Hongoh Y."/>
        </authorList>
    </citation>
    <scope>NUCLEOTIDE SEQUENCE [LARGE SCALE GENOMIC DNA]</scope>
    <source>
        <strain evidence="1">ZnDsv-02</strain>
    </source>
</reference>
<evidence type="ECO:0008006" key="3">
    <source>
        <dbReference type="Google" id="ProtNLM"/>
    </source>
</evidence>
<evidence type="ECO:0000313" key="2">
    <source>
        <dbReference type="Proteomes" id="UP000505077"/>
    </source>
</evidence>
<comment type="caution">
    <text evidence="1">The sequence shown here is derived from an EMBL/GenBank/DDBJ whole genome shotgun (WGS) entry which is preliminary data.</text>
</comment>
<dbReference type="InterPro" id="IPR011856">
    <property type="entry name" value="tRNA_endonuc-like_dom_sf"/>
</dbReference>
<accession>A0A6L2R6J6</accession>
<evidence type="ECO:0000313" key="1">
    <source>
        <dbReference type="EMBL" id="GFH63072.1"/>
    </source>
</evidence>
<dbReference type="Pfam" id="PF13589">
    <property type="entry name" value="HATPase_c_3"/>
    <property type="match status" value="1"/>
</dbReference>
<organism evidence="1 2">
    <name type="scientific">Candidatus Desulfovibrio kirbyi</name>
    <dbReference type="NCBI Taxonomy" id="2696086"/>
    <lineage>
        <taxon>Bacteria</taxon>
        <taxon>Pseudomonadati</taxon>
        <taxon>Thermodesulfobacteriota</taxon>
        <taxon>Desulfovibrionia</taxon>
        <taxon>Desulfovibrionales</taxon>
        <taxon>Desulfovibrionaceae</taxon>
        <taxon>Desulfovibrio</taxon>
    </lineage>
</organism>
<gene>
    <name evidence="1" type="ORF">ZNDK_0843</name>
</gene>
<dbReference type="SUPFAM" id="SSF55874">
    <property type="entry name" value="ATPase domain of HSP90 chaperone/DNA topoisomerase II/histidine kinase"/>
    <property type="match status" value="1"/>
</dbReference>
<dbReference type="GO" id="GO:0003676">
    <property type="term" value="F:nucleic acid binding"/>
    <property type="evidence" value="ECO:0007669"/>
    <property type="project" value="InterPro"/>
</dbReference>